<feature type="domain" description="Thymidylate synthase/dCMP hydroxymethylase" evidence="2">
    <location>
        <begin position="106"/>
        <end position="237"/>
    </location>
</feature>
<dbReference type="AlphaFoldDB" id="A0A1G2HY08"/>
<evidence type="ECO:0000313" key="4">
    <source>
        <dbReference type="Proteomes" id="UP000176421"/>
    </source>
</evidence>
<dbReference type="Pfam" id="PF00303">
    <property type="entry name" value="Thymidylat_synt"/>
    <property type="match status" value="1"/>
</dbReference>
<dbReference type="Proteomes" id="UP000176421">
    <property type="component" value="Unassembled WGS sequence"/>
</dbReference>
<keyword evidence="1" id="KW-0808">Transferase</keyword>
<dbReference type="STRING" id="1802206.A3D35_01670"/>
<name>A0A1G2HY08_9BACT</name>
<evidence type="ECO:0000259" key="2">
    <source>
        <dbReference type="Pfam" id="PF00303"/>
    </source>
</evidence>
<gene>
    <name evidence="3" type="ORF">A3D35_01670</name>
</gene>
<evidence type="ECO:0000256" key="1">
    <source>
        <dbReference type="ARBA" id="ARBA00022679"/>
    </source>
</evidence>
<dbReference type="GO" id="GO:0016740">
    <property type="term" value="F:transferase activity"/>
    <property type="evidence" value="ECO:0007669"/>
    <property type="project" value="UniProtKB-KW"/>
</dbReference>
<sequence length="247" mass="28476">MYVKLEPFGYNIYGETVGSIWLGLVETIIKNGVLTDDEGRKRLSLQNIRIKSATQSYPDSLIEKYGNPKNIDEIISLTFSEDIMRDFDVVPSFSPGSKSYYARIKEWSMIDFVVERLAEIPESKKAIMSFIRQEDYQRVLDKPKDDYLPCITTIQFRLIKMNDHKGYHMNTLFNARSIDAFQKAGGNFVAISLLSKEIAKRLEKKLKTKIWAGPLDGFITDAHIYQETIKEANETIKLHKNYEQNIG</sequence>
<comment type="caution">
    <text evidence="3">The sequence shown here is derived from an EMBL/GenBank/DDBJ whole genome shotgun (WGS) entry which is preliminary data.</text>
</comment>
<accession>A0A1G2HY08</accession>
<dbReference type="EMBL" id="MHOS01000039">
    <property type="protein sequence ID" value="OGZ67347.1"/>
    <property type="molecule type" value="Genomic_DNA"/>
</dbReference>
<proteinExistence type="predicted"/>
<protein>
    <recommendedName>
        <fullName evidence="2">Thymidylate synthase/dCMP hydroxymethylase domain-containing protein</fullName>
    </recommendedName>
</protein>
<evidence type="ECO:0000313" key="3">
    <source>
        <dbReference type="EMBL" id="OGZ67347.1"/>
    </source>
</evidence>
<dbReference type="InterPro" id="IPR036926">
    <property type="entry name" value="Thymidate_synth/dCMP_Mease_sf"/>
</dbReference>
<organism evidence="3 4">
    <name type="scientific">Candidatus Staskawiczbacteria bacterium RIFCSPHIGHO2_02_FULL_34_9</name>
    <dbReference type="NCBI Taxonomy" id="1802206"/>
    <lineage>
        <taxon>Bacteria</taxon>
        <taxon>Candidatus Staskawicziibacteriota</taxon>
    </lineage>
</organism>
<dbReference type="InterPro" id="IPR023451">
    <property type="entry name" value="Thymidate_synth/dCMP_Mease_dom"/>
</dbReference>
<dbReference type="Gene3D" id="3.30.572.10">
    <property type="entry name" value="Thymidylate synthase/dCMP hydroxymethylase domain"/>
    <property type="match status" value="1"/>
</dbReference>
<dbReference type="SUPFAM" id="SSF55831">
    <property type="entry name" value="Thymidylate synthase/dCMP hydroxymethylase"/>
    <property type="match status" value="1"/>
</dbReference>
<reference evidence="3 4" key="1">
    <citation type="journal article" date="2016" name="Nat. Commun.">
        <title>Thousands of microbial genomes shed light on interconnected biogeochemical processes in an aquifer system.</title>
        <authorList>
            <person name="Anantharaman K."/>
            <person name="Brown C.T."/>
            <person name="Hug L.A."/>
            <person name="Sharon I."/>
            <person name="Castelle C.J."/>
            <person name="Probst A.J."/>
            <person name="Thomas B.C."/>
            <person name="Singh A."/>
            <person name="Wilkins M.J."/>
            <person name="Karaoz U."/>
            <person name="Brodie E.L."/>
            <person name="Williams K.H."/>
            <person name="Hubbard S.S."/>
            <person name="Banfield J.F."/>
        </authorList>
    </citation>
    <scope>NUCLEOTIDE SEQUENCE [LARGE SCALE GENOMIC DNA]</scope>
</reference>